<feature type="transmembrane region" description="Helical" evidence="5">
    <location>
        <begin position="309"/>
        <end position="326"/>
    </location>
</feature>
<dbReference type="RefSeq" id="WP_229962295.1">
    <property type="nucleotide sequence ID" value="NZ_JAJJWI010000021.1"/>
</dbReference>
<feature type="transmembrane region" description="Helical" evidence="5">
    <location>
        <begin position="186"/>
        <end position="209"/>
    </location>
</feature>
<keyword evidence="3 5" id="KW-1133">Transmembrane helix</keyword>
<keyword evidence="2 5" id="KW-0812">Transmembrane</keyword>
<evidence type="ECO:0000256" key="5">
    <source>
        <dbReference type="SAM" id="Phobius"/>
    </source>
</evidence>
<dbReference type="EMBL" id="JBHUHV010000001">
    <property type="protein sequence ID" value="MFD2065365.1"/>
    <property type="molecule type" value="Genomic_DNA"/>
</dbReference>
<comment type="subcellular location">
    <subcellularLocation>
        <location evidence="1">Membrane</location>
        <topology evidence="1">Multi-pass membrane protein</topology>
    </subcellularLocation>
</comment>
<keyword evidence="8" id="KW-1185">Reference proteome</keyword>
<feature type="domain" description="Integral membrane bound transporter" evidence="6">
    <location>
        <begin position="249"/>
        <end position="376"/>
    </location>
</feature>
<feature type="transmembrane region" description="Helical" evidence="5">
    <location>
        <begin position="157"/>
        <end position="174"/>
    </location>
</feature>
<proteinExistence type="predicted"/>
<name>A0ABW4WU71_9BACT</name>
<accession>A0ABW4WU71</accession>
<feature type="transmembrane region" description="Helical" evidence="5">
    <location>
        <begin position="236"/>
        <end position="256"/>
    </location>
</feature>
<keyword evidence="4 5" id="KW-0472">Membrane</keyword>
<evidence type="ECO:0000256" key="3">
    <source>
        <dbReference type="ARBA" id="ARBA00022989"/>
    </source>
</evidence>
<sequence>MKLFFEFLNEPTCFPLIVSPGLHVCRYPVFELNLIHLDVMMIKEKSGRALKSLVTLNEGPWRWSVGVQAGIAMGLPIGLCYQSLGLIASLGGFTALYCVSLPRKERMRILPLIAIGLVLVSVLGVLCSVNVWVSLVCLLGVAALACLLTLGAGLGPPGSLMFVLVYSVSGHIAVNSHQRGMALGVATIPMLVATGAILAYLVVLVSLVLPFGRRHKNIPAHHPDSLIRVKLNRETVFITLKVIAGVAVAGLAGIVFGATRSYWIVIPAVAVLQVSHNRRHTTVRAFHRVMGTIVGILFFNFLAEAEPTGMWLVALIMFLQFALEVVVAKNYGLALVFITPLALTISTATKQSSNLAFSVRERAVDTLLGAVIAMIVFWISEIINTRKTNKRKTVEKILKSVYNGYII</sequence>
<dbReference type="Proteomes" id="UP001597369">
    <property type="component" value="Unassembled WGS sequence"/>
</dbReference>
<evidence type="ECO:0000256" key="4">
    <source>
        <dbReference type="ARBA" id="ARBA00023136"/>
    </source>
</evidence>
<evidence type="ECO:0000256" key="1">
    <source>
        <dbReference type="ARBA" id="ARBA00004141"/>
    </source>
</evidence>
<feature type="transmembrane region" description="Helical" evidence="5">
    <location>
        <begin position="363"/>
        <end position="383"/>
    </location>
</feature>
<dbReference type="InterPro" id="IPR049453">
    <property type="entry name" value="Memb_transporter_dom"/>
</dbReference>
<evidence type="ECO:0000259" key="6">
    <source>
        <dbReference type="Pfam" id="PF13515"/>
    </source>
</evidence>
<feature type="transmembrane region" description="Helical" evidence="5">
    <location>
        <begin position="71"/>
        <end position="97"/>
    </location>
</feature>
<comment type="caution">
    <text evidence="7">The sequence shown here is derived from an EMBL/GenBank/DDBJ whole genome shotgun (WGS) entry which is preliminary data.</text>
</comment>
<feature type="transmembrane region" description="Helical" evidence="5">
    <location>
        <begin position="333"/>
        <end position="351"/>
    </location>
</feature>
<dbReference type="Pfam" id="PF13515">
    <property type="entry name" value="FUSC_2"/>
    <property type="match status" value="1"/>
</dbReference>
<reference evidence="8" key="1">
    <citation type="journal article" date="2019" name="Int. J. Syst. Evol. Microbiol.">
        <title>The Global Catalogue of Microorganisms (GCM) 10K type strain sequencing project: providing services to taxonomists for standard genome sequencing and annotation.</title>
        <authorList>
            <consortium name="The Broad Institute Genomics Platform"/>
            <consortium name="The Broad Institute Genome Sequencing Center for Infectious Disease"/>
            <person name="Wu L."/>
            <person name="Ma J."/>
        </authorList>
    </citation>
    <scope>NUCLEOTIDE SEQUENCE [LARGE SCALE GENOMIC DNA]</scope>
    <source>
        <strain evidence="8">JCM 16545</strain>
    </source>
</reference>
<evidence type="ECO:0000313" key="7">
    <source>
        <dbReference type="EMBL" id="MFD2065365.1"/>
    </source>
</evidence>
<feature type="transmembrane region" description="Helical" evidence="5">
    <location>
        <begin position="109"/>
        <end position="126"/>
    </location>
</feature>
<gene>
    <name evidence="7" type="ORF">ACFSKU_00595</name>
</gene>
<organism evidence="7 8">
    <name type="scientific">Pontibacter silvestris</name>
    <dbReference type="NCBI Taxonomy" id="2305183"/>
    <lineage>
        <taxon>Bacteria</taxon>
        <taxon>Pseudomonadati</taxon>
        <taxon>Bacteroidota</taxon>
        <taxon>Cytophagia</taxon>
        <taxon>Cytophagales</taxon>
        <taxon>Hymenobacteraceae</taxon>
        <taxon>Pontibacter</taxon>
    </lineage>
</organism>
<evidence type="ECO:0000313" key="8">
    <source>
        <dbReference type="Proteomes" id="UP001597369"/>
    </source>
</evidence>
<feature type="transmembrane region" description="Helical" evidence="5">
    <location>
        <begin position="285"/>
        <end position="303"/>
    </location>
</feature>
<evidence type="ECO:0000256" key="2">
    <source>
        <dbReference type="ARBA" id="ARBA00022692"/>
    </source>
</evidence>
<protein>
    <submittedName>
        <fullName evidence="7">FUSC family protein</fullName>
    </submittedName>
</protein>